<dbReference type="Pfam" id="PF00244">
    <property type="entry name" value="14-3-3"/>
    <property type="match status" value="1"/>
</dbReference>
<dbReference type="InterPro" id="IPR036815">
    <property type="entry name" value="14-3-3_dom_sf"/>
</dbReference>
<gene>
    <name evidence="3" type="ORF">BGZ70_009001</name>
</gene>
<feature type="domain" description="14-3-3" evidence="2">
    <location>
        <begin position="66"/>
        <end position="206"/>
    </location>
</feature>
<dbReference type="EMBL" id="JAAAHY010000697">
    <property type="protein sequence ID" value="KAF9958992.1"/>
    <property type="molecule type" value="Genomic_DNA"/>
</dbReference>
<dbReference type="Proteomes" id="UP000738359">
    <property type="component" value="Unassembled WGS sequence"/>
</dbReference>
<evidence type="ECO:0000313" key="4">
    <source>
        <dbReference type="Proteomes" id="UP000738359"/>
    </source>
</evidence>
<organism evidence="3 4">
    <name type="scientific">Mortierella alpina</name>
    <name type="common">Oleaginous fungus</name>
    <name type="synonym">Mortierella renispora</name>
    <dbReference type="NCBI Taxonomy" id="64518"/>
    <lineage>
        <taxon>Eukaryota</taxon>
        <taxon>Fungi</taxon>
        <taxon>Fungi incertae sedis</taxon>
        <taxon>Mucoromycota</taxon>
        <taxon>Mortierellomycotina</taxon>
        <taxon>Mortierellomycetes</taxon>
        <taxon>Mortierellales</taxon>
        <taxon>Mortierellaceae</taxon>
        <taxon>Mortierella</taxon>
    </lineage>
</organism>
<evidence type="ECO:0000256" key="1">
    <source>
        <dbReference type="ARBA" id="ARBA00006141"/>
    </source>
</evidence>
<sequence>MTTEHAARYKKLVHDLAEAVPTRDKALETAQCRKLMAVYDGDLAARYKAYDWGTKKTIKKFDNILIAQLSVDILDRLETILRSATEPVSIVFYNTIKGEYYYYVAEYLTDHDSRKKAIHQDRALSSFLTAKESAVSSAMSVIDPIYLELLICLAKGYHLMGMCRTARLTNNWAYFASEKRKDQLDEEGLKLSVDIKERMRKLTNSWMDDAVYGISY</sequence>
<dbReference type="InterPro" id="IPR023410">
    <property type="entry name" value="14-3-3_domain"/>
</dbReference>
<dbReference type="AlphaFoldDB" id="A0A9P6M0U6"/>
<protein>
    <recommendedName>
        <fullName evidence="2">14-3-3 domain-containing protein</fullName>
    </recommendedName>
</protein>
<reference evidence="3" key="1">
    <citation type="journal article" date="2020" name="Fungal Divers.">
        <title>Resolving the Mortierellaceae phylogeny through synthesis of multi-gene phylogenetics and phylogenomics.</title>
        <authorList>
            <person name="Vandepol N."/>
            <person name="Liber J."/>
            <person name="Desiro A."/>
            <person name="Na H."/>
            <person name="Kennedy M."/>
            <person name="Barry K."/>
            <person name="Grigoriev I.V."/>
            <person name="Miller A.N."/>
            <person name="O'Donnell K."/>
            <person name="Stajich J.E."/>
            <person name="Bonito G."/>
        </authorList>
    </citation>
    <scope>NUCLEOTIDE SEQUENCE</scope>
    <source>
        <strain evidence="3">CK1249</strain>
    </source>
</reference>
<dbReference type="PRINTS" id="PR00305">
    <property type="entry name" value="1433ZETA"/>
</dbReference>
<accession>A0A9P6M0U6</accession>
<keyword evidence="4" id="KW-1185">Reference proteome</keyword>
<evidence type="ECO:0000259" key="2">
    <source>
        <dbReference type="Pfam" id="PF00244"/>
    </source>
</evidence>
<dbReference type="OrthoDB" id="2416341at2759"/>
<evidence type="ECO:0000313" key="3">
    <source>
        <dbReference type="EMBL" id="KAF9958992.1"/>
    </source>
</evidence>
<comment type="similarity">
    <text evidence="1">Belongs to the 14-3-3 family.</text>
</comment>
<dbReference type="Gene3D" id="1.20.190.20">
    <property type="entry name" value="14-3-3 domain"/>
    <property type="match status" value="1"/>
</dbReference>
<proteinExistence type="inferred from homology"/>
<dbReference type="InterPro" id="IPR000308">
    <property type="entry name" value="14-3-3"/>
</dbReference>
<name>A0A9P6M0U6_MORAP</name>
<dbReference type="SUPFAM" id="SSF48445">
    <property type="entry name" value="14-3-3 protein"/>
    <property type="match status" value="1"/>
</dbReference>
<comment type="caution">
    <text evidence="3">The sequence shown here is derived from an EMBL/GenBank/DDBJ whole genome shotgun (WGS) entry which is preliminary data.</text>
</comment>